<evidence type="ECO:0000256" key="5">
    <source>
        <dbReference type="SAM" id="MobiDB-lite"/>
    </source>
</evidence>
<evidence type="ECO:0000256" key="3">
    <source>
        <dbReference type="ARBA" id="ARBA00023163"/>
    </source>
</evidence>
<accession>A0A1M5S008</accession>
<feature type="domain" description="HTH tetR-type" evidence="6">
    <location>
        <begin position="14"/>
        <end position="73"/>
    </location>
</feature>
<evidence type="ECO:0000256" key="2">
    <source>
        <dbReference type="ARBA" id="ARBA00023125"/>
    </source>
</evidence>
<organism evidence="7 8">
    <name type="scientific">Jatrophihabitans endophyticus</name>
    <dbReference type="NCBI Taxonomy" id="1206085"/>
    <lineage>
        <taxon>Bacteria</taxon>
        <taxon>Bacillati</taxon>
        <taxon>Actinomycetota</taxon>
        <taxon>Actinomycetes</taxon>
        <taxon>Jatrophihabitantales</taxon>
        <taxon>Jatrophihabitantaceae</taxon>
        <taxon>Jatrophihabitans</taxon>
    </lineage>
</organism>
<dbReference type="InterPro" id="IPR023772">
    <property type="entry name" value="DNA-bd_HTH_TetR-type_CS"/>
</dbReference>
<dbReference type="SUPFAM" id="SSF46689">
    <property type="entry name" value="Homeodomain-like"/>
    <property type="match status" value="1"/>
</dbReference>
<dbReference type="PROSITE" id="PS50977">
    <property type="entry name" value="HTH_TETR_2"/>
    <property type="match status" value="1"/>
</dbReference>
<keyword evidence="1" id="KW-0805">Transcription regulation</keyword>
<dbReference type="STRING" id="1206085.SAMN05443575_3697"/>
<dbReference type="InterPro" id="IPR049445">
    <property type="entry name" value="TetR_SbtR-like_C"/>
</dbReference>
<dbReference type="EMBL" id="FQVU01000005">
    <property type="protein sequence ID" value="SHH31638.1"/>
    <property type="molecule type" value="Genomic_DNA"/>
</dbReference>
<evidence type="ECO:0000256" key="1">
    <source>
        <dbReference type="ARBA" id="ARBA00023015"/>
    </source>
</evidence>
<dbReference type="GO" id="GO:0000976">
    <property type="term" value="F:transcription cis-regulatory region binding"/>
    <property type="evidence" value="ECO:0007669"/>
    <property type="project" value="TreeGrafter"/>
</dbReference>
<gene>
    <name evidence="7" type="ORF">SAMN05443575_3697</name>
</gene>
<dbReference type="Proteomes" id="UP000186132">
    <property type="component" value="Unassembled WGS sequence"/>
</dbReference>
<name>A0A1M5S008_9ACTN</name>
<dbReference type="InterPro" id="IPR050109">
    <property type="entry name" value="HTH-type_TetR-like_transc_reg"/>
</dbReference>
<dbReference type="RefSeq" id="WP_073391861.1">
    <property type="nucleotide sequence ID" value="NZ_FQVU01000005.1"/>
</dbReference>
<dbReference type="GO" id="GO:0003700">
    <property type="term" value="F:DNA-binding transcription factor activity"/>
    <property type="evidence" value="ECO:0007669"/>
    <property type="project" value="TreeGrafter"/>
</dbReference>
<keyword evidence="3" id="KW-0804">Transcription</keyword>
<keyword evidence="2 4" id="KW-0238">DNA-binding</keyword>
<reference evidence="7 8" key="1">
    <citation type="submission" date="2016-11" db="EMBL/GenBank/DDBJ databases">
        <authorList>
            <person name="Jaros S."/>
            <person name="Januszkiewicz K."/>
            <person name="Wedrychowicz H."/>
        </authorList>
    </citation>
    <scope>NUCLEOTIDE SEQUENCE [LARGE SCALE GENOMIC DNA]</scope>
    <source>
        <strain evidence="7 8">DSM 45627</strain>
    </source>
</reference>
<dbReference type="SUPFAM" id="SSF48498">
    <property type="entry name" value="Tetracyclin repressor-like, C-terminal domain"/>
    <property type="match status" value="1"/>
</dbReference>
<evidence type="ECO:0000256" key="4">
    <source>
        <dbReference type="PROSITE-ProRule" id="PRU00335"/>
    </source>
</evidence>
<dbReference type="InterPro" id="IPR001647">
    <property type="entry name" value="HTH_TetR"/>
</dbReference>
<dbReference type="Pfam" id="PF21597">
    <property type="entry name" value="TetR_C_43"/>
    <property type="match status" value="1"/>
</dbReference>
<dbReference type="PROSITE" id="PS01081">
    <property type="entry name" value="HTH_TETR_1"/>
    <property type="match status" value="1"/>
</dbReference>
<dbReference type="InterPro" id="IPR009057">
    <property type="entry name" value="Homeodomain-like_sf"/>
</dbReference>
<feature type="region of interest" description="Disordered" evidence="5">
    <location>
        <begin position="195"/>
        <end position="223"/>
    </location>
</feature>
<evidence type="ECO:0000259" key="6">
    <source>
        <dbReference type="PROSITE" id="PS50977"/>
    </source>
</evidence>
<feature type="DNA-binding region" description="H-T-H motif" evidence="4">
    <location>
        <begin position="36"/>
        <end position="55"/>
    </location>
</feature>
<dbReference type="PRINTS" id="PR00455">
    <property type="entry name" value="HTHTETR"/>
</dbReference>
<dbReference type="AlphaFoldDB" id="A0A1M5S008"/>
<dbReference type="PANTHER" id="PTHR30055">
    <property type="entry name" value="HTH-TYPE TRANSCRIPTIONAL REGULATOR RUTR"/>
    <property type="match status" value="1"/>
</dbReference>
<proteinExistence type="predicted"/>
<dbReference type="Pfam" id="PF00440">
    <property type="entry name" value="TetR_N"/>
    <property type="match status" value="1"/>
</dbReference>
<evidence type="ECO:0000313" key="7">
    <source>
        <dbReference type="EMBL" id="SHH31638.1"/>
    </source>
</evidence>
<dbReference type="PANTHER" id="PTHR30055:SF234">
    <property type="entry name" value="HTH-TYPE TRANSCRIPTIONAL REGULATOR BETI"/>
    <property type="match status" value="1"/>
</dbReference>
<evidence type="ECO:0000313" key="8">
    <source>
        <dbReference type="Proteomes" id="UP000186132"/>
    </source>
</evidence>
<keyword evidence="8" id="KW-1185">Reference proteome</keyword>
<dbReference type="OrthoDB" id="3192968at2"/>
<sequence>MAARLDRGLRKDAAENRERLLVAASDLFAERGLGVTLNDIAHHAGVGVGTAYRRFKNKEEIIDALFDQRLQLVEDEARRALAEPNAWDGLVLYLSQALHLRYGDRGLDEIMNDRSLGDTRVAEVRDRIAPLLTELVVKAKEQRVVRSDFDQSDLIFLQLGLSAIMEQTRDVAPELYRRYLVMMLDGIRAGGAASDLPVKPLTPRQTHQAMTRARSSPPGELLG</sequence>
<dbReference type="Gene3D" id="1.10.357.10">
    <property type="entry name" value="Tetracycline Repressor, domain 2"/>
    <property type="match status" value="1"/>
</dbReference>
<protein>
    <submittedName>
        <fullName evidence="7">Transcriptional regulator, TetR family</fullName>
    </submittedName>
</protein>
<dbReference type="InterPro" id="IPR036271">
    <property type="entry name" value="Tet_transcr_reg_TetR-rel_C_sf"/>
</dbReference>